<dbReference type="SUPFAM" id="SSF46689">
    <property type="entry name" value="Homeodomain-like"/>
    <property type="match status" value="1"/>
</dbReference>
<reference evidence="6 7" key="1">
    <citation type="submission" date="2024-09" db="EMBL/GenBank/DDBJ databases">
        <authorList>
            <person name="Sun Q."/>
            <person name="Mori K."/>
        </authorList>
    </citation>
    <scope>NUCLEOTIDE SEQUENCE [LARGE SCALE GENOMIC DNA]</scope>
    <source>
        <strain evidence="6 7">TISTR 1856</strain>
    </source>
</reference>
<keyword evidence="1" id="KW-0805">Transcription regulation</keyword>
<dbReference type="InterPro" id="IPR001647">
    <property type="entry name" value="HTH_TetR"/>
</dbReference>
<dbReference type="PRINTS" id="PR00455">
    <property type="entry name" value="HTHTETR"/>
</dbReference>
<evidence type="ECO:0000259" key="5">
    <source>
        <dbReference type="PROSITE" id="PS50977"/>
    </source>
</evidence>
<name>A0ABV5LUE9_9ACTN</name>
<feature type="DNA-binding region" description="H-T-H motif" evidence="4">
    <location>
        <begin position="29"/>
        <end position="48"/>
    </location>
</feature>
<evidence type="ECO:0000256" key="3">
    <source>
        <dbReference type="ARBA" id="ARBA00023163"/>
    </source>
</evidence>
<evidence type="ECO:0000313" key="7">
    <source>
        <dbReference type="Proteomes" id="UP001589748"/>
    </source>
</evidence>
<organism evidence="6 7">
    <name type="scientific">Kineococcus gynurae</name>
    <dbReference type="NCBI Taxonomy" id="452979"/>
    <lineage>
        <taxon>Bacteria</taxon>
        <taxon>Bacillati</taxon>
        <taxon>Actinomycetota</taxon>
        <taxon>Actinomycetes</taxon>
        <taxon>Kineosporiales</taxon>
        <taxon>Kineosporiaceae</taxon>
        <taxon>Kineococcus</taxon>
    </lineage>
</organism>
<evidence type="ECO:0000256" key="2">
    <source>
        <dbReference type="ARBA" id="ARBA00023125"/>
    </source>
</evidence>
<dbReference type="Proteomes" id="UP001589748">
    <property type="component" value="Unassembled WGS sequence"/>
</dbReference>
<dbReference type="Gene3D" id="1.10.357.10">
    <property type="entry name" value="Tetracycline Repressor, domain 2"/>
    <property type="match status" value="1"/>
</dbReference>
<comment type="caution">
    <text evidence="6">The sequence shown here is derived from an EMBL/GenBank/DDBJ whole genome shotgun (WGS) entry which is preliminary data.</text>
</comment>
<keyword evidence="3" id="KW-0804">Transcription</keyword>
<accession>A0ABV5LUE9</accession>
<protein>
    <submittedName>
        <fullName evidence="6">TetR/AcrR family transcriptional regulator</fullName>
    </submittedName>
</protein>
<dbReference type="InterPro" id="IPR009057">
    <property type="entry name" value="Homeodomain-like_sf"/>
</dbReference>
<proteinExistence type="predicted"/>
<dbReference type="EMBL" id="JBHMDM010000007">
    <property type="protein sequence ID" value="MFB9377698.1"/>
    <property type="molecule type" value="Genomic_DNA"/>
</dbReference>
<evidence type="ECO:0000313" key="6">
    <source>
        <dbReference type="EMBL" id="MFB9377698.1"/>
    </source>
</evidence>
<dbReference type="Pfam" id="PF00440">
    <property type="entry name" value="TetR_N"/>
    <property type="match status" value="1"/>
</dbReference>
<dbReference type="SUPFAM" id="SSF48498">
    <property type="entry name" value="Tetracyclin repressor-like, C-terminal domain"/>
    <property type="match status" value="1"/>
</dbReference>
<keyword evidence="2 4" id="KW-0238">DNA-binding</keyword>
<evidence type="ECO:0000256" key="4">
    <source>
        <dbReference type="PROSITE-ProRule" id="PRU00335"/>
    </source>
</evidence>
<sequence>MARPRAFDEDQVLDAAWDLFRRQGYTATSVADLEAATGLRPSSLYRAFEDKAGLFAAALERYVTAFVSPRLDRHAGPGAALEDLEQLLLSLFELPLADGHGCLVTNTATELRAEGPGRGARVGMDLVARHVREVLVRELATTARADVETEVAALGLLYQGLLVLSRAGLLTDAHRDAVRATFTRLRTLRPSP</sequence>
<gene>
    <name evidence="6" type="ORF">ACFFVI_12045</name>
</gene>
<dbReference type="PROSITE" id="PS50977">
    <property type="entry name" value="HTH_TETR_2"/>
    <property type="match status" value="1"/>
</dbReference>
<feature type="domain" description="HTH tetR-type" evidence="5">
    <location>
        <begin position="6"/>
        <end position="66"/>
    </location>
</feature>
<dbReference type="PANTHER" id="PTHR47506:SF1">
    <property type="entry name" value="HTH-TYPE TRANSCRIPTIONAL REGULATOR YJDC"/>
    <property type="match status" value="1"/>
</dbReference>
<dbReference type="PANTHER" id="PTHR47506">
    <property type="entry name" value="TRANSCRIPTIONAL REGULATORY PROTEIN"/>
    <property type="match status" value="1"/>
</dbReference>
<evidence type="ECO:0000256" key="1">
    <source>
        <dbReference type="ARBA" id="ARBA00023015"/>
    </source>
</evidence>
<dbReference type="RefSeq" id="WP_380137985.1">
    <property type="nucleotide sequence ID" value="NZ_JBHLUI010000008.1"/>
</dbReference>
<dbReference type="InterPro" id="IPR036271">
    <property type="entry name" value="Tet_transcr_reg_TetR-rel_C_sf"/>
</dbReference>
<keyword evidence="7" id="KW-1185">Reference proteome</keyword>